<evidence type="ECO:0000256" key="1">
    <source>
        <dbReference type="SAM" id="MobiDB-lite"/>
    </source>
</evidence>
<gene>
    <name evidence="2" type="ORF">MONAX_5E026649</name>
</gene>
<organism evidence="2 3">
    <name type="scientific">Marmota monax</name>
    <name type="common">Woodchuck</name>
    <dbReference type="NCBI Taxonomy" id="9995"/>
    <lineage>
        <taxon>Eukaryota</taxon>
        <taxon>Metazoa</taxon>
        <taxon>Chordata</taxon>
        <taxon>Craniata</taxon>
        <taxon>Vertebrata</taxon>
        <taxon>Euteleostomi</taxon>
        <taxon>Mammalia</taxon>
        <taxon>Eutheria</taxon>
        <taxon>Euarchontoglires</taxon>
        <taxon>Glires</taxon>
        <taxon>Rodentia</taxon>
        <taxon>Sciuromorpha</taxon>
        <taxon>Sciuridae</taxon>
        <taxon>Xerinae</taxon>
        <taxon>Marmotini</taxon>
        <taxon>Marmota</taxon>
    </lineage>
</organism>
<sequence>EKVESTMKPGCLRDTKSKSEFKESSKRVTISDITLTFQGERCFHTTLSAARSEANISKEMSDKTSEEKTTDLKNTALKAVDS</sequence>
<comment type="caution">
    <text evidence="2">The sequence shown here is derived from an EMBL/GenBank/DDBJ whole genome shotgun (WGS) entry which is preliminary data.</text>
</comment>
<protein>
    <submittedName>
        <fullName evidence="2">Uncharacterized protein</fullName>
    </submittedName>
</protein>
<feature type="non-terminal residue" evidence="2">
    <location>
        <position position="82"/>
    </location>
</feature>
<accession>A0A5E4DBL6</accession>
<feature type="region of interest" description="Disordered" evidence="1">
    <location>
        <begin position="54"/>
        <end position="82"/>
    </location>
</feature>
<evidence type="ECO:0000313" key="2">
    <source>
        <dbReference type="EMBL" id="VTJ91130.1"/>
    </source>
</evidence>
<proteinExistence type="predicted"/>
<feature type="compositionally biased region" description="Basic and acidic residues" evidence="1">
    <location>
        <begin position="59"/>
        <end position="71"/>
    </location>
</feature>
<dbReference type="AlphaFoldDB" id="A0A5E4DBL6"/>
<feature type="non-terminal residue" evidence="2">
    <location>
        <position position="1"/>
    </location>
</feature>
<name>A0A5E4DBL6_MARMO</name>
<dbReference type="Proteomes" id="UP000335636">
    <property type="component" value="Unassembled WGS sequence"/>
</dbReference>
<evidence type="ECO:0000313" key="3">
    <source>
        <dbReference type="Proteomes" id="UP000335636"/>
    </source>
</evidence>
<keyword evidence="3" id="KW-1185">Reference proteome</keyword>
<dbReference type="EMBL" id="CABDUW010006351">
    <property type="protein sequence ID" value="VTJ91130.1"/>
    <property type="molecule type" value="Genomic_DNA"/>
</dbReference>
<reference evidence="2" key="1">
    <citation type="submission" date="2019-04" db="EMBL/GenBank/DDBJ databases">
        <authorList>
            <person name="Alioto T."/>
            <person name="Alioto T."/>
        </authorList>
    </citation>
    <scope>NUCLEOTIDE SEQUENCE [LARGE SCALE GENOMIC DNA]</scope>
</reference>